<proteinExistence type="predicted"/>
<dbReference type="Proteomes" id="UP000287651">
    <property type="component" value="Unassembled WGS sequence"/>
</dbReference>
<accession>A0A426ZCJ3</accession>
<protein>
    <submittedName>
        <fullName evidence="1">Uncharacterized protein</fullName>
    </submittedName>
</protein>
<evidence type="ECO:0000313" key="1">
    <source>
        <dbReference type="EMBL" id="RRT61690.1"/>
    </source>
</evidence>
<dbReference type="EMBL" id="AMZH03007292">
    <property type="protein sequence ID" value="RRT61690.1"/>
    <property type="molecule type" value="Genomic_DNA"/>
</dbReference>
<sequence>MSSRRRSRIGGRPLDREIGRSVEEGPAVAVGVEDAVAGLGGGSRLLRLLLLCGLHHFYSERSRGAGVEEQCWRLEGRESSPRQRRQTGARRIDKSVLQLQIRWRSIERRTGRCQGDRCRSRWFLSNTAATGYGEEEEHSAGRWHSSMGPIAEEVEETFFSLYREKRTRKEHAGKKYYRWTPMAGKLWGGNDCCGWGDRQWRLRQKRGCGRGKKMRAAAGAKQKAQLVATWVAAVTEATTRWVRLQAAGRDEFAIGDDDVAEVVAALKMSWPEIWRHCWPSIVRNVSFSTCAASTDARLERMVARVVGPQRATTDRGEESAPMIESWSGAVDSVAEASVISKRLSFDSKKK</sequence>
<dbReference type="AlphaFoldDB" id="A0A426ZCJ3"/>
<evidence type="ECO:0000313" key="2">
    <source>
        <dbReference type="Proteomes" id="UP000287651"/>
    </source>
</evidence>
<gene>
    <name evidence="1" type="ORF">B296_00044017</name>
</gene>
<name>A0A426ZCJ3_ENSVE</name>
<comment type="caution">
    <text evidence="1">The sequence shown here is derived from an EMBL/GenBank/DDBJ whole genome shotgun (WGS) entry which is preliminary data.</text>
</comment>
<organism evidence="1 2">
    <name type="scientific">Ensete ventricosum</name>
    <name type="common">Abyssinian banana</name>
    <name type="synonym">Musa ensete</name>
    <dbReference type="NCBI Taxonomy" id="4639"/>
    <lineage>
        <taxon>Eukaryota</taxon>
        <taxon>Viridiplantae</taxon>
        <taxon>Streptophyta</taxon>
        <taxon>Embryophyta</taxon>
        <taxon>Tracheophyta</taxon>
        <taxon>Spermatophyta</taxon>
        <taxon>Magnoliopsida</taxon>
        <taxon>Liliopsida</taxon>
        <taxon>Zingiberales</taxon>
        <taxon>Musaceae</taxon>
        <taxon>Ensete</taxon>
    </lineage>
</organism>
<reference evidence="1 2" key="1">
    <citation type="journal article" date="2014" name="Agronomy (Basel)">
        <title>A Draft Genome Sequence for Ensete ventricosum, the Drought-Tolerant Tree Against Hunger.</title>
        <authorList>
            <person name="Harrison J."/>
            <person name="Moore K.A."/>
            <person name="Paszkiewicz K."/>
            <person name="Jones T."/>
            <person name="Grant M."/>
            <person name="Ambacheew D."/>
            <person name="Muzemil S."/>
            <person name="Studholme D.J."/>
        </authorList>
    </citation>
    <scope>NUCLEOTIDE SEQUENCE [LARGE SCALE GENOMIC DNA]</scope>
</reference>